<proteinExistence type="predicted"/>
<reference evidence="2 3" key="1">
    <citation type="submission" date="2020-01" db="EMBL/GenBank/DDBJ databases">
        <title>Genomic analysis of Aminipila sp. CBA3637.</title>
        <authorList>
            <person name="Kim Y.B."/>
            <person name="Roh S.W."/>
        </authorList>
    </citation>
    <scope>NUCLEOTIDE SEQUENCE [LARGE SCALE GENOMIC DNA]</scope>
    <source>
        <strain evidence="2 3">CBA3637</strain>
    </source>
</reference>
<dbReference type="Pfam" id="PF10926">
    <property type="entry name" value="DUF2800"/>
    <property type="match status" value="1"/>
</dbReference>
<dbReference type="AlphaFoldDB" id="A0A6P1MDW8"/>
<evidence type="ECO:0000313" key="3">
    <source>
        <dbReference type="Proteomes" id="UP000463883"/>
    </source>
</evidence>
<dbReference type="KEGG" id="amic:Ami3637_11095"/>
<evidence type="ECO:0000256" key="1">
    <source>
        <dbReference type="ARBA" id="ARBA00022801"/>
    </source>
</evidence>
<dbReference type="RefSeq" id="WP_162362646.1">
    <property type="nucleotide sequence ID" value="NZ_CP047591.1"/>
</dbReference>
<gene>
    <name evidence="2" type="ORF">Ami3637_11095</name>
</gene>
<dbReference type="GO" id="GO:0016787">
    <property type="term" value="F:hydrolase activity"/>
    <property type="evidence" value="ECO:0007669"/>
    <property type="project" value="UniProtKB-KW"/>
</dbReference>
<evidence type="ECO:0000313" key="2">
    <source>
        <dbReference type="EMBL" id="QHI72879.1"/>
    </source>
</evidence>
<name>A0A6P1MDW8_9FIRM</name>
<sequence length="394" mass="44606">MAKENMERAHALLSASAAARWLTCTPSARLEETLPEQTSEYADEGSLAHEIGELKVKKTFIEPMTPTKFKNALKKLQQKPLYQNEMMGFTDEYLDYIEKTVHGFTSPPYIAVEKKINFSAFVPEGFGTVDCIIIGGGKMHIIDFKYGKGVPVSAEDNPQMKLYALGAYMEYSFLYPVETIRMTIVQPRLDSISEYEISKSELLMWGELIKPVALRAFNGEGEFTPSEYACKFCRAKSLCRARMDFNMELEPEKGKLPPLISNEEVGAILQRARDIAKWVKNLEEYALNTCLSGGLIPGWKAVEGRSNREFIDQDAAFKKLIDGAIVEETMLYKREPITLTKVEDLLGKKQFKEILEEYVTKKEGKPALAVESDKREAIQNKITPEEAFKNTEDK</sequence>
<keyword evidence="3" id="KW-1185">Reference proteome</keyword>
<dbReference type="InterPro" id="IPR021229">
    <property type="entry name" value="DUF2800"/>
</dbReference>
<dbReference type="Proteomes" id="UP000463883">
    <property type="component" value="Chromosome"/>
</dbReference>
<keyword evidence="1" id="KW-0378">Hydrolase</keyword>
<accession>A0A6P1MDW8</accession>
<dbReference type="InterPro" id="IPR011604">
    <property type="entry name" value="PDDEXK-like_dom_sf"/>
</dbReference>
<dbReference type="Gene3D" id="3.90.320.10">
    <property type="match status" value="1"/>
</dbReference>
<protein>
    <submittedName>
        <fullName evidence="2">DUF2800 domain-containing protein</fullName>
    </submittedName>
</protein>
<dbReference type="EMBL" id="CP047591">
    <property type="protein sequence ID" value="QHI72879.1"/>
    <property type="molecule type" value="Genomic_DNA"/>
</dbReference>
<organism evidence="2 3">
    <name type="scientific">Aminipila terrae</name>
    <dbReference type="NCBI Taxonomy" id="2697030"/>
    <lineage>
        <taxon>Bacteria</taxon>
        <taxon>Bacillati</taxon>
        <taxon>Bacillota</taxon>
        <taxon>Clostridia</taxon>
        <taxon>Peptostreptococcales</taxon>
        <taxon>Anaerovoracaceae</taxon>
        <taxon>Aminipila</taxon>
    </lineage>
</organism>